<comment type="caution">
    <text evidence="2">The sequence shown here is derived from an EMBL/GenBank/DDBJ whole genome shotgun (WGS) entry which is preliminary data.</text>
</comment>
<feature type="domain" description="DUF559" evidence="1">
    <location>
        <begin position="17"/>
        <end position="124"/>
    </location>
</feature>
<dbReference type="CDD" id="cd01038">
    <property type="entry name" value="Endonuclease_DUF559"/>
    <property type="match status" value="1"/>
</dbReference>
<reference evidence="2" key="1">
    <citation type="journal article" date="2020" name="mSystems">
        <title>Genome- and Community-Level Interaction Insights into Carbon Utilization and Element Cycling Functions of Hydrothermarchaeota in Hydrothermal Sediment.</title>
        <authorList>
            <person name="Zhou Z."/>
            <person name="Liu Y."/>
            <person name="Xu W."/>
            <person name="Pan J."/>
            <person name="Luo Z.H."/>
            <person name="Li M."/>
        </authorList>
    </citation>
    <scope>NUCLEOTIDE SEQUENCE [LARGE SCALE GENOMIC DNA]</scope>
    <source>
        <strain evidence="2">SpSt-500</strain>
    </source>
</reference>
<keyword evidence="2" id="KW-0540">Nuclease</keyword>
<dbReference type="Gene3D" id="3.40.960.10">
    <property type="entry name" value="VSR Endonuclease"/>
    <property type="match status" value="1"/>
</dbReference>
<dbReference type="GO" id="GO:0004519">
    <property type="term" value="F:endonuclease activity"/>
    <property type="evidence" value="ECO:0007669"/>
    <property type="project" value="UniProtKB-KW"/>
</dbReference>
<keyword evidence="2" id="KW-0378">Hydrolase</keyword>
<dbReference type="Pfam" id="PF04480">
    <property type="entry name" value="DUF559"/>
    <property type="match status" value="1"/>
</dbReference>
<dbReference type="PANTHER" id="PTHR38590">
    <property type="entry name" value="BLL0828 PROTEIN"/>
    <property type="match status" value="1"/>
</dbReference>
<evidence type="ECO:0000259" key="1">
    <source>
        <dbReference type="Pfam" id="PF04480"/>
    </source>
</evidence>
<proteinExistence type="predicted"/>
<name>A0A832DH88_9BACT</name>
<dbReference type="InterPro" id="IPR007569">
    <property type="entry name" value="DUF559"/>
</dbReference>
<dbReference type="InterPro" id="IPR011335">
    <property type="entry name" value="Restrct_endonuc-II-like"/>
</dbReference>
<dbReference type="AlphaFoldDB" id="A0A832DH88"/>
<dbReference type="EMBL" id="DSVI01000009">
    <property type="protein sequence ID" value="HGT47970.1"/>
    <property type="molecule type" value="Genomic_DNA"/>
</dbReference>
<dbReference type="SUPFAM" id="SSF52980">
    <property type="entry name" value="Restriction endonuclease-like"/>
    <property type="match status" value="1"/>
</dbReference>
<evidence type="ECO:0000313" key="2">
    <source>
        <dbReference type="EMBL" id="HGT47970.1"/>
    </source>
</evidence>
<protein>
    <submittedName>
        <fullName evidence="2">Endonuclease domain-containing protein</fullName>
    </submittedName>
</protein>
<gene>
    <name evidence="2" type="ORF">ENS56_08040</name>
</gene>
<sequence length="130" mass="15780">MGGFRNTKMTKHFNKQDMKQRRRELRKNMTFCEKLVWTFLRKKQLQARFLRQYSIDHYVIDFYCPKLKLAVEIDGDYHEKPEQKIYDKERQSYLENFGITFVRIKNDELLGNPDLAFGRIEQAVKKLTSH</sequence>
<dbReference type="InterPro" id="IPR047216">
    <property type="entry name" value="Endonuclease_DUF559_bact"/>
</dbReference>
<dbReference type="PANTHER" id="PTHR38590:SF1">
    <property type="entry name" value="BLL0828 PROTEIN"/>
    <property type="match status" value="1"/>
</dbReference>
<accession>A0A832DH88</accession>
<keyword evidence="2" id="KW-0255">Endonuclease</keyword>
<organism evidence="2">
    <name type="scientific">Ignavibacterium album</name>
    <dbReference type="NCBI Taxonomy" id="591197"/>
    <lineage>
        <taxon>Bacteria</taxon>
        <taxon>Pseudomonadati</taxon>
        <taxon>Ignavibacteriota</taxon>
        <taxon>Ignavibacteria</taxon>
        <taxon>Ignavibacteriales</taxon>
        <taxon>Ignavibacteriaceae</taxon>
        <taxon>Ignavibacterium</taxon>
    </lineage>
</organism>